<gene>
    <name evidence="4" type="primary">rplM</name>
    <name evidence="5" type="ORF">US40_C0002G0148</name>
</gene>
<evidence type="ECO:0000256" key="1">
    <source>
        <dbReference type="ARBA" id="ARBA00006227"/>
    </source>
</evidence>
<dbReference type="InterPro" id="IPR005823">
    <property type="entry name" value="Ribosomal_uL13_bac-type"/>
</dbReference>
<protein>
    <recommendedName>
        <fullName evidence="4">Large ribosomal subunit protein uL13</fullName>
    </recommendedName>
</protein>
<dbReference type="HAMAP" id="MF_01366">
    <property type="entry name" value="Ribosomal_uL13"/>
    <property type="match status" value="1"/>
</dbReference>
<dbReference type="GO" id="GO:0017148">
    <property type="term" value="P:negative regulation of translation"/>
    <property type="evidence" value="ECO:0007669"/>
    <property type="project" value="TreeGrafter"/>
</dbReference>
<dbReference type="InterPro" id="IPR036899">
    <property type="entry name" value="Ribosomal_uL13_sf"/>
</dbReference>
<dbReference type="Gene3D" id="3.90.1180.10">
    <property type="entry name" value="Ribosomal protein L13"/>
    <property type="match status" value="1"/>
</dbReference>
<dbReference type="PIRSF" id="PIRSF002181">
    <property type="entry name" value="Ribosomal_L13"/>
    <property type="match status" value="1"/>
</dbReference>
<dbReference type="PANTHER" id="PTHR11545">
    <property type="entry name" value="RIBOSOMAL PROTEIN L13"/>
    <property type="match status" value="1"/>
</dbReference>
<dbReference type="Pfam" id="PF00572">
    <property type="entry name" value="Ribosomal_L13"/>
    <property type="match status" value="1"/>
</dbReference>
<comment type="function">
    <text evidence="4">This protein is one of the early assembly proteins of the 50S ribosomal subunit, although it is not seen to bind rRNA by itself. It is important during the early stages of 50S assembly.</text>
</comment>
<organism evidence="5 6">
    <name type="scientific">Candidatus Roizmanbacteria bacterium GW2011_GWC2_37_13</name>
    <dbReference type="NCBI Taxonomy" id="1618486"/>
    <lineage>
        <taxon>Bacteria</taxon>
        <taxon>Candidatus Roizmaniibacteriota</taxon>
    </lineage>
</organism>
<comment type="similarity">
    <text evidence="1 4">Belongs to the universal ribosomal protein uL13 family.</text>
</comment>
<accession>A0A0G0IR33</accession>
<dbReference type="GO" id="GO:0005840">
    <property type="term" value="C:ribosome"/>
    <property type="evidence" value="ECO:0007669"/>
    <property type="project" value="UniProtKB-KW"/>
</dbReference>
<dbReference type="CDD" id="cd00392">
    <property type="entry name" value="Ribosomal_L13"/>
    <property type="match status" value="1"/>
</dbReference>
<dbReference type="GO" id="GO:1990904">
    <property type="term" value="C:ribonucleoprotein complex"/>
    <property type="evidence" value="ECO:0007669"/>
    <property type="project" value="UniProtKB-KW"/>
</dbReference>
<keyword evidence="3 4" id="KW-0687">Ribonucleoprotein</keyword>
<proteinExistence type="inferred from homology"/>
<dbReference type="PANTHER" id="PTHR11545:SF2">
    <property type="entry name" value="LARGE RIBOSOMAL SUBUNIT PROTEIN UL13M"/>
    <property type="match status" value="1"/>
</dbReference>
<dbReference type="GO" id="GO:0003735">
    <property type="term" value="F:structural constituent of ribosome"/>
    <property type="evidence" value="ECO:0007669"/>
    <property type="project" value="InterPro"/>
</dbReference>
<dbReference type="Proteomes" id="UP000034917">
    <property type="component" value="Unassembled WGS sequence"/>
</dbReference>
<evidence type="ECO:0000256" key="4">
    <source>
        <dbReference type="HAMAP-Rule" id="MF_01366"/>
    </source>
</evidence>
<dbReference type="SUPFAM" id="SSF52161">
    <property type="entry name" value="Ribosomal protein L13"/>
    <property type="match status" value="1"/>
</dbReference>
<dbReference type="PATRIC" id="fig|1618486.3.peg.234"/>
<name>A0A0G0IR33_9BACT</name>
<evidence type="ECO:0000313" key="6">
    <source>
        <dbReference type="Proteomes" id="UP000034917"/>
    </source>
</evidence>
<evidence type="ECO:0000313" key="5">
    <source>
        <dbReference type="EMBL" id="KKQ26614.1"/>
    </source>
</evidence>
<comment type="subunit">
    <text evidence="4">Part of the 50S ribosomal subunit.</text>
</comment>
<keyword evidence="2 4" id="KW-0689">Ribosomal protein</keyword>
<comment type="caution">
    <text evidence="5">The sequence shown here is derived from an EMBL/GenBank/DDBJ whole genome shotgun (WGS) entry which is preliminary data.</text>
</comment>
<dbReference type="AlphaFoldDB" id="A0A0G0IR33"/>
<sequence length="144" mass="16693">MKNLTQQTKPVKLKEIQRGWHLIDVKGRVLGRIASEITRLLQGKNKANYVSYLDMGDNVVIINSKKVILTGKKSQTKVYTRYSGYPGGLKKISFNNLLEKNPELIIKNAVSGMLPKNKYRDERLKRLFVFKDENHPYKNKFIKL</sequence>
<evidence type="ECO:0000256" key="3">
    <source>
        <dbReference type="ARBA" id="ARBA00023274"/>
    </source>
</evidence>
<dbReference type="InterPro" id="IPR005822">
    <property type="entry name" value="Ribosomal_uL13"/>
</dbReference>
<reference evidence="5 6" key="1">
    <citation type="journal article" date="2015" name="Nature">
        <title>rRNA introns, odd ribosomes, and small enigmatic genomes across a large radiation of phyla.</title>
        <authorList>
            <person name="Brown C.T."/>
            <person name="Hug L.A."/>
            <person name="Thomas B.C."/>
            <person name="Sharon I."/>
            <person name="Castelle C.J."/>
            <person name="Singh A."/>
            <person name="Wilkins M.J."/>
            <person name="Williams K.H."/>
            <person name="Banfield J.F."/>
        </authorList>
    </citation>
    <scope>NUCLEOTIDE SEQUENCE [LARGE SCALE GENOMIC DNA]</scope>
</reference>
<dbReference type="EMBL" id="LBSV01000002">
    <property type="protein sequence ID" value="KKQ26614.1"/>
    <property type="molecule type" value="Genomic_DNA"/>
</dbReference>
<dbReference type="GO" id="GO:0003729">
    <property type="term" value="F:mRNA binding"/>
    <property type="evidence" value="ECO:0007669"/>
    <property type="project" value="TreeGrafter"/>
</dbReference>
<dbReference type="NCBIfam" id="TIGR01066">
    <property type="entry name" value="rplM_bact"/>
    <property type="match status" value="1"/>
</dbReference>
<evidence type="ECO:0000256" key="2">
    <source>
        <dbReference type="ARBA" id="ARBA00022980"/>
    </source>
</evidence>
<dbReference type="GO" id="GO:0006412">
    <property type="term" value="P:translation"/>
    <property type="evidence" value="ECO:0007669"/>
    <property type="project" value="UniProtKB-UniRule"/>
</dbReference>